<dbReference type="AlphaFoldDB" id="A0A8T5Z8U6"/>
<protein>
    <recommendedName>
        <fullName evidence="4">Lipoprotein</fullName>
    </recommendedName>
</protein>
<reference evidence="2 3" key="1">
    <citation type="submission" date="2019-12" db="EMBL/GenBank/DDBJ databases">
        <title>Enteriobacteria Tanzani isolates_8377-8380.</title>
        <authorList>
            <person name="Subbiah M."/>
            <person name="Call D."/>
        </authorList>
    </citation>
    <scope>NUCLEOTIDE SEQUENCE [LARGE SCALE GENOMIC DNA]</scope>
    <source>
        <strain evidence="2 3">8379wE2</strain>
    </source>
</reference>
<evidence type="ECO:0008006" key="4">
    <source>
        <dbReference type="Google" id="ProtNLM"/>
    </source>
</evidence>
<name>A0A8T5Z8U6_ECOLX</name>
<feature type="chain" id="PRO_5035882646" description="Lipoprotein" evidence="1">
    <location>
        <begin position="22"/>
        <end position="114"/>
    </location>
</feature>
<proteinExistence type="predicted"/>
<comment type="caution">
    <text evidence="2">The sequence shown here is derived from an EMBL/GenBank/DDBJ whole genome shotgun (WGS) entry which is preliminary data.</text>
</comment>
<feature type="signal peptide" evidence="1">
    <location>
        <begin position="1"/>
        <end position="21"/>
    </location>
</feature>
<evidence type="ECO:0000256" key="1">
    <source>
        <dbReference type="SAM" id="SignalP"/>
    </source>
</evidence>
<dbReference type="EMBL" id="WTQT01000016">
    <property type="protein sequence ID" value="MWR37008.1"/>
    <property type="molecule type" value="Genomic_DNA"/>
</dbReference>
<accession>A0A8T5Z8U6</accession>
<dbReference type="RefSeq" id="WP_024168596.1">
    <property type="nucleotide sequence ID" value="NZ_BFJQ01000111.1"/>
</dbReference>
<dbReference type="PROSITE" id="PS51257">
    <property type="entry name" value="PROKAR_LIPOPROTEIN"/>
    <property type="match status" value="1"/>
</dbReference>
<keyword evidence="1" id="KW-0732">Signal</keyword>
<gene>
    <name evidence="2" type="ORF">GP975_02595</name>
</gene>
<organism evidence="2 3">
    <name type="scientific">Escherichia coli</name>
    <dbReference type="NCBI Taxonomy" id="562"/>
    <lineage>
        <taxon>Bacteria</taxon>
        <taxon>Pseudomonadati</taxon>
        <taxon>Pseudomonadota</taxon>
        <taxon>Gammaproteobacteria</taxon>
        <taxon>Enterobacterales</taxon>
        <taxon>Enterobacteriaceae</taxon>
        <taxon>Escherichia</taxon>
    </lineage>
</organism>
<evidence type="ECO:0000313" key="3">
    <source>
        <dbReference type="Proteomes" id="UP000460875"/>
    </source>
</evidence>
<dbReference type="Proteomes" id="UP000460875">
    <property type="component" value="Unassembled WGS sequence"/>
</dbReference>
<sequence>MKRITVLLSALLLAGCTNYSAQQPYRSPNGEQMLISANMPNGILKLWVNDVLVVDDSFLNQDKSLSAAFAQSYTNVYNGDYKGKKVMARCKFSRDAKECDVFVDGEYAANLFLR</sequence>
<evidence type="ECO:0000313" key="2">
    <source>
        <dbReference type="EMBL" id="MWR37008.1"/>
    </source>
</evidence>